<accession>A0A4Y3KKA4</accession>
<organism evidence="1 2">
    <name type="scientific">Cellulomonas gelida</name>
    <dbReference type="NCBI Taxonomy" id="1712"/>
    <lineage>
        <taxon>Bacteria</taxon>
        <taxon>Bacillati</taxon>
        <taxon>Actinomycetota</taxon>
        <taxon>Actinomycetes</taxon>
        <taxon>Micrococcales</taxon>
        <taxon>Cellulomonadaceae</taxon>
        <taxon>Cellulomonas</taxon>
    </lineage>
</organism>
<keyword evidence="2" id="KW-1185">Reference proteome</keyword>
<evidence type="ECO:0008006" key="3">
    <source>
        <dbReference type="Google" id="ProtNLM"/>
    </source>
</evidence>
<evidence type="ECO:0000313" key="1">
    <source>
        <dbReference type="EMBL" id="GEA84447.1"/>
    </source>
</evidence>
<reference evidence="1 2" key="1">
    <citation type="submission" date="2019-06" db="EMBL/GenBank/DDBJ databases">
        <title>Whole genome shotgun sequence of Cellulomonas gelida NBRC 3748.</title>
        <authorList>
            <person name="Hosoyama A."/>
            <person name="Uohara A."/>
            <person name="Ohji S."/>
            <person name="Ichikawa N."/>
        </authorList>
    </citation>
    <scope>NUCLEOTIDE SEQUENCE [LARGE SCALE GENOMIC DNA]</scope>
    <source>
        <strain evidence="1 2">NBRC 3748</strain>
    </source>
</reference>
<dbReference type="RefSeq" id="WP_048343488.1">
    <property type="nucleotide sequence ID" value="NZ_BJLQ01000014.1"/>
</dbReference>
<dbReference type="Gene3D" id="2.40.320.10">
    <property type="entry name" value="Hypothetical Protein Pfu-838710-001"/>
    <property type="match status" value="1"/>
</dbReference>
<dbReference type="AlphaFoldDB" id="A0A4Y3KKA4"/>
<gene>
    <name evidence="1" type="ORF">CGE01nite_16980</name>
</gene>
<dbReference type="Proteomes" id="UP000320461">
    <property type="component" value="Unassembled WGS sequence"/>
</dbReference>
<dbReference type="OrthoDB" id="9805588at2"/>
<proteinExistence type="predicted"/>
<name>A0A4Y3KKA4_9CELL</name>
<dbReference type="InterPro" id="IPR033469">
    <property type="entry name" value="CYTH-like_dom_sf"/>
</dbReference>
<dbReference type="SUPFAM" id="SSF55154">
    <property type="entry name" value="CYTH-like phosphatases"/>
    <property type="match status" value="1"/>
</dbReference>
<evidence type="ECO:0000313" key="2">
    <source>
        <dbReference type="Proteomes" id="UP000320461"/>
    </source>
</evidence>
<comment type="caution">
    <text evidence="1">The sequence shown here is derived from an EMBL/GenBank/DDBJ whole genome shotgun (WGS) entry which is preliminary data.</text>
</comment>
<protein>
    <recommendedName>
        <fullName evidence="3">CYTH domain-containing protein</fullName>
    </recommendedName>
</protein>
<dbReference type="EMBL" id="BJLQ01000014">
    <property type="protein sequence ID" value="GEA84447.1"/>
    <property type="molecule type" value="Genomic_DNA"/>
</dbReference>
<sequence>MGVVARESRFALPERERRFLVAEEPPQGGECREISDRYLDGTRLRLRRVVHPSGALELKLTQKLPGDPWGRLTTLYLDEPEYDVLAGLPAATLTKRRYRVAESYDVVDVFEGALTGLVVAEIEFDDEGAAEAYVPPDGCVEVTRDPSFTGGALARADAPAVLRRAHDLLARTL</sequence>